<evidence type="ECO:0000256" key="1">
    <source>
        <dbReference type="ARBA" id="ARBA00001966"/>
    </source>
</evidence>
<keyword evidence="8" id="KW-0067">ATP-binding</keyword>
<keyword evidence="6" id="KW-0378">Hydrolase</keyword>
<comment type="caution">
    <text evidence="15">The sequence shown here is derived from an EMBL/GenBank/DDBJ whole genome shotgun (WGS) entry which is preliminary data.</text>
</comment>
<keyword evidence="12" id="KW-0539">Nucleus</keyword>
<evidence type="ECO:0000259" key="14">
    <source>
        <dbReference type="PROSITE" id="PS51193"/>
    </source>
</evidence>
<keyword evidence="13" id="KW-0175">Coiled coil</keyword>
<accession>A0ABN8MZJ5</accession>
<dbReference type="InterPro" id="IPR027417">
    <property type="entry name" value="P-loop_NTPase"/>
</dbReference>
<dbReference type="InterPro" id="IPR045028">
    <property type="entry name" value="DinG/Rad3-like"/>
</dbReference>
<keyword evidence="9" id="KW-0408">Iron</keyword>
<comment type="subcellular location">
    <subcellularLocation>
        <location evidence="2">Nucleus</location>
    </subcellularLocation>
</comment>
<evidence type="ECO:0000256" key="4">
    <source>
        <dbReference type="ARBA" id="ARBA00022723"/>
    </source>
</evidence>
<keyword evidence="11" id="KW-0413">Isomerase</keyword>
<organism evidence="15 16">
    <name type="scientific">Porites lobata</name>
    <dbReference type="NCBI Taxonomy" id="104759"/>
    <lineage>
        <taxon>Eukaryota</taxon>
        <taxon>Metazoa</taxon>
        <taxon>Cnidaria</taxon>
        <taxon>Anthozoa</taxon>
        <taxon>Hexacorallia</taxon>
        <taxon>Scleractinia</taxon>
        <taxon>Fungiina</taxon>
        <taxon>Poritidae</taxon>
        <taxon>Porites</taxon>
    </lineage>
</organism>
<evidence type="ECO:0000256" key="11">
    <source>
        <dbReference type="ARBA" id="ARBA00023235"/>
    </source>
</evidence>
<dbReference type="SUPFAM" id="SSF52540">
    <property type="entry name" value="P-loop containing nucleoside triphosphate hydrolases"/>
    <property type="match status" value="1"/>
</dbReference>
<evidence type="ECO:0000256" key="13">
    <source>
        <dbReference type="SAM" id="Coils"/>
    </source>
</evidence>
<keyword evidence="7" id="KW-0347">Helicase</keyword>
<evidence type="ECO:0000256" key="5">
    <source>
        <dbReference type="ARBA" id="ARBA00022741"/>
    </source>
</evidence>
<dbReference type="PANTHER" id="PTHR11472">
    <property type="entry name" value="DNA REPAIR DEAD HELICASE RAD3/XP-D SUBFAMILY MEMBER"/>
    <property type="match status" value="1"/>
</dbReference>
<name>A0ABN8MZJ5_9CNID</name>
<dbReference type="Pfam" id="PF06733">
    <property type="entry name" value="DEAD_2"/>
    <property type="match status" value="1"/>
</dbReference>
<dbReference type="CDD" id="cd18788">
    <property type="entry name" value="SF2_C_XPD"/>
    <property type="match status" value="1"/>
</dbReference>
<dbReference type="Pfam" id="PF13307">
    <property type="entry name" value="Helicase_C_2"/>
    <property type="match status" value="1"/>
</dbReference>
<evidence type="ECO:0000256" key="10">
    <source>
        <dbReference type="ARBA" id="ARBA00023014"/>
    </source>
</evidence>
<keyword evidence="10" id="KW-0411">Iron-sulfur</keyword>
<evidence type="ECO:0000256" key="12">
    <source>
        <dbReference type="ARBA" id="ARBA00023242"/>
    </source>
</evidence>
<proteinExistence type="inferred from homology"/>
<dbReference type="InterPro" id="IPR010614">
    <property type="entry name" value="RAD3-like_helicase_DEAD"/>
</dbReference>
<reference evidence="15 16" key="1">
    <citation type="submission" date="2022-05" db="EMBL/GenBank/DDBJ databases">
        <authorList>
            <consortium name="Genoscope - CEA"/>
            <person name="William W."/>
        </authorList>
    </citation>
    <scope>NUCLEOTIDE SEQUENCE [LARGE SCALE GENOMIC DNA]</scope>
</reference>
<feature type="domain" description="Helicase ATP-binding" evidence="14">
    <location>
        <begin position="37"/>
        <end position="469"/>
    </location>
</feature>
<dbReference type="InterPro" id="IPR006554">
    <property type="entry name" value="Helicase-like_DEXD_c2"/>
</dbReference>
<dbReference type="NCBIfam" id="TIGR00604">
    <property type="entry name" value="rad3"/>
    <property type="match status" value="1"/>
</dbReference>
<evidence type="ECO:0000256" key="9">
    <source>
        <dbReference type="ARBA" id="ARBA00023004"/>
    </source>
</evidence>
<keyword evidence="16" id="KW-1185">Reference proteome</keyword>
<evidence type="ECO:0000256" key="7">
    <source>
        <dbReference type="ARBA" id="ARBA00022806"/>
    </source>
</evidence>
<dbReference type="SMART" id="SM00491">
    <property type="entry name" value="HELICc2"/>
    <property type="match status" value="1"/>
</dbReference>
<keyword evidence="4" id="KW-0479">Metal-binding</keyword>
<keyword evidence="5" id="KW-0547">Nucleotide-binding</keyword>
<evidence type="ECO:0000256" key="2">
    <source>
        <dbReference type="ARBA" id="ARBA00004123"/>
    </source>
</evidence>
<evidence type="ECO:0000313" key="15">
    <source>
        <dbReference type="EMBL" id="CAH3039368.1"/>
    </source>
</evidence>
<comment type="cofactor">
    <cofactor evidence="1">
        <name>[4Fe-4S] cluster</name>
        <dbReference type="ChEBI" id="CHEBI:49883"/>
    </cofactor>
</comment>
<dbReference type="EMBL" id="CALNXK010000007">
    <property type="protein sequence ID" value="CAH3039368.1"/>
    <property type="molecule type" value="Genomic_DNA"/>
</dbReference>
<evidence type="ECO:0000256" key="3">
    <source>
        <dbReference type="ARBA" id="ARBA00008435"/>
    </source>
</evidence>
<evidence type="ECO:0000313" key="16">
    <source>
        <dbReference type="Proteomes" id="UP001159405"/>
    </source>
</evidence>
<dbReference type="Proteomes" id="UP001159405">
    <property type="component" value="Unassembled WGS sequence"/>
</dbReference>
<dbReference type="Gene3D" id="3.40.50.300">
    <property type="entry name" value="P-loop containing nucleotide triphosphate hydrolases"/>
    <property type="match status" value="3"/>
</dbReference>
<dbReference type="InterPro" id="IPR013020">
    <property type="entry name" value="Rad3/Chl1-like"/>
</dbReference>
<gene>
    <name evidence="15" type="ORF">PLOB_00042650</name>
</gene>
<sequence length="919" mass="103499">MEKLQNDEKRKKGIVNYDLKQAASHRLPGSESAAKYPMIFFPFPFPPYDIQERFMTTLFHVLDDCNVGIFESPTGTGKSLSLICGALTWLKNYEERRQEELDKALLNVRKPGDQRENAVAKKEANSSSTPDWVTEFAEKQARQEQEDKIKEEQERIKKQRAELQKIKNEVRPAFAIKGKRKHSDETSTDTKNDQAMEHKIADEIDEVLGRANQKDPDADIILTEYNSDGEEDVDTVGSDHEDNEKEEEPHCLKIFYCSRTHSQLAQFVREVQKSPFKDSTRVVSLGSRQNLCINDDVKRLKNINKINDRCLELQKKGKANKKNSTGGNPSKKKKVDKGCPFYAYQQLQTFRNHVLVDIKDIEQLVSIGEELRACPYYGTRLAIPPAQLVVLPYNILLHKSTREACGIKLDGNVVIIDEAHNLIDTISSVYSVEITGSQISCAHSQLTQYQNRYQSRLMAKNLLYIQQLLHILTCFLNCLGGKDQKTISSTSITANENNLLTAKETRAQEVKLKTINDFLFSAQMDNVNLFKIKKYCEKSMISKKLNGFIDKYSSSQVDAAEGETYQTNSPLQIIESFLEALTNADKDGRIVVNKQGRLSCSSLKFLLLNPAVHFTSIVREARAVVVAGGTMQPMSDFKDQLFTCAGLPSDNIVEFSCGHVIPAENLLSVALDKGPAGKEFDFTFQSRDSPDLKDELGRLLINIFALVPGGVVCFFSSYDYEEQVYTHWQSTGILDKMNARKKVFREPRKASQLDQVLSSYAASIKNFAVSSSSSNGAVLFCVVGGKMSEGINFSDDLGRCIVMVGLPYPNIYSPELKEKMIYLDATLGPKAGQTHYENLCMKAVNQSIGRAIRHRGDYATILLLDKRYGSAKIKKSLPGWISDRLQHHARFGSAFAAIRKFFVDKRMSRAFPENTVLHS</sequence>
<dbReference type="InterPro" id="IPR014013">
    <property type="entry name" value="Helic_SF1/SF2_ATP-bd_DinG/Rad3"/>
</dbReference>
<protein>
    <recommendedName>
        <fullName evidence="14">Helicase ATP-binding domain-containing protein</fullName>
    </recommendedName>
</protein>
<dbReference type="PANTHER" id="PTHR11472:SF41">
    <property type="entry name" value="ATP-DEPENDENT DNA HELICASE DDX11-RELATED"/>
    <property type="match status" value="1"/>
</dbReference>
<evidence type="ECO:0000256" key="8">
    <source>
        <dbReference type="ARBA" id="ARBA00022840"/>
    </source>
</evidence>
<feature type="coiled-coil region" evidence="13">
    <location>
        <begin position="134"/>
        <end position="169"/>
    </location>
</feature>
<comment type="similarity">
    <text evidence="3">Belongs to the DEAD box helicase family. DEAH subfamily. DDX11/CHL1 sub-subfamily.</text>
</comment>
<evidence type="ECO:0000256" key="6">
    <source>
        <dbReference type="ARBA" id="ARBA00022801"/>
    </source>
</evidence>
<dbReference type="SMART" id="SM00488">
    <property type="entry name" value="DEXDc2"/>
    <property type="match status" value="1"/>
</dbReference>
<dbReference type="PROSITE" id="PS51193">
    <property type="entry name" value="HELICASE_ATP_BIND_2"/>
    <property type="match status" value="1"/>
</dbReference>
<dbReference type="InterPro" id="IPR006555">
    <property type="entry name" value="ATP-dep_Helicase_C"/>
</dbReference>